<dbReference type="InterPro" id="IPR041588">
    <property type="entry name" value="Integrase_H2C2"/>
</dbReference>
<sequence length="830" mass="94620">DGIFISQDNYVDEILKKLGFSTVKTASTPMETSNPLLIDAEAEDVIIREVFVKLLLDSFGKLSIRIINTAERIQIKERCGVPFSIGRYSNEVYCDIVDMDACHLLFGRPWQFDVDARHDGRDNIYRLEKKGVDDKQSGPYPETLKLLLEEFGDVLPQELPDGLPPMREIQHHIDLIPDASLPNLPHYRMSPKESEILQQQVQELLTKGFMARKLLFLGFIVSDDGIQAGADPAYSTGVHVHTLRFDGSATEFKLMRKRRFIKNFSTLANPMTECLKKGKFLWTKEAENSFTCLKEKLCPAPVLALPDFKKLFEVDCDASGVDCDALKHINSQTRINKAMHSRWIQFLQKFPFRLNHKSGVHNKVADALSRRADVLITLSNKIVGFEQMKELYEFEDDFSSIWSQCTTNQSFTYFHIYDGYLMKGNQLCIPRSSLREKLVRDLHGGGLAGYLGRDKTLMAVQERFFWPHLRRDVSKLVHVVAGVHNKVADALSRRADVLITLSNGIVAFEQMKELYESDDDFSSIWSQCTTNQSFTDFQIYNGYLMKGNQLCIPHSSLKEKLVRDLQGGGLAGHLGRDKTIMAVQERFSKMAHFIPCKKVAAAQGIAKLFLKRWTLWRMFDSSLNYSSTAHPQTDGQTEVTNRTLGNMIRSICGDKPKQWDVALAQAEFAYNSVLPKGRRSNIAARNMAEDWKMVTEDVKKKIEDSNARYKAAADKHRREKTFNVGDQKGREKTFNVGDQVMVFLRRDRFPVGKYSKLQPKKYGPYRIERKINDNAYVVGLPDHMGISKTFNMADIYPFYSDVEPLYPENSGSSFHSVGENDGNQVGIYQK</sequence>
<gene>
    <name evidence="4" type="ORF">Tco_0858045</name>
</gene>
<feature type="domain" description="Tf2-1-like SH3-like" evidence="3">
    <location>
        <begin position="737"/>
        <end position="798"/>
    </location>
</feature>
<dbReference type="InterPro" id="IPR043502">
    <property type="entry name" value="DNA/RNA_pol_sf"/>
</dbReference>
<reference evidence="4" key="1">
    <citation type="journal article" date="2022" name="Int. J. Mol. Sci.">
        <title>Draft Genome of Tanacetum Coccineum: Genomic Comparison of Closely Related Tanacetum-Family Plants.</title>
        <authorList>
            <person name="Yamashiro T."/>
            <person name="Shiraishi A."/>
            <person name="Nakayama K."/>
            <person name="Satake H."/>
        </authorList>
    </citation>
    <scope>NUCLEOTIDE SEQUENCE</scope>
</reference>
<evidence type="ECO:0000313" key="4">
    <source>
        <dbReference type="EMBL" id="GJT11003.1"/>
    </source>
</evidence>
<evidence type="ECO:0000259" key="2">
    <source>
        <dbReference type="Pfam" id="PF17921"/>
    </source>
</evidence>
<dbReference type="Gene3D" id="1.10.340.70">
    <property type="match status" value="1"/>
</dbReference>
<organism evidence="4 5">
    <name type="scientific">Tanacetum coccineum</name>
    <dbReference type="NCBI Taxonomy" id="301880"/>
    <lineage>
        <taxon>Eukaryota</taxon>
        <taxon>Viridiplantae</taxon>
        <taxon>Streptophyta</taxon>
        <taxon>Embryophyta</taxon>
        <taxon>Tracheophyta</taxon>
        <taxon>Spermatophyta</taxon>
        <taxon>Magnoliopsida</taxon>
        <taxon>eudicotyledons</taxon>
        <taxon>Gunneridae</taxon>
        <taxon>Pentapetalae</taxon>
        <taxon>asterids</taxon>
        <taxon>campanulids</taxon>
        <taxon>Asterales</taxon>
        <taxon>Asteraceae</taxon>
        <taxon>Asteroideae</taxon>
        <taxon>Anthemideae</taxon>
        <taxon>Anthemidinae</taxon>
        <taxon>Tanacetum</taxon>
    </lineage>
</organism>
<keyword evidence="4" id="KW-0808">Transferase</keyword>
<dbReference type="Pfam" id="PF17919">
    <property type="entry name" value="RT_RNaseH_2"/>
    <property type="match status" value="1"/>
</dbReference>
<dbReference type="PANTHER" id="PTHR35046:SF18">
    <property type="entry name" value="RNA-DIRECTED DNA POLYMERASE"/>
    <property type="match status" value="1"/>
</dbReference>
<feature type="non-terminal residue" evidence="4">
    <location>
        <position position="1"/>
    </location>
</feature>
<reference evidence="4" key="2">
    <citation type="submission" date="2022-01" db="EMBL/GenBank/DDBJ databases">
        <authorList>
            <person name="Yamashiro T."/>
            <person name="Shiraishi A."/>
            <person name="Satake H."/>
            <person name="Nakayama K."/>
        </authorList>
    </citation>
    <scope>NUCLEOTIDE SEQUENCE</scope>
</reference>
<evidence type="ECO:0000313" key="5">
    <source>
        <dbReference type="Proteomes" id="UP001151760"/>
    </source>
</evidence>
<dbReference type="CDD" id="cd00303">
    <property type="entry name" value="retropepsin_like"/>
    <property type="match status" value="1"/>
</dbReference>
<evidence type="ECO:0000259" key="1">
    <source>
        <dbReference type="Pfam" id="PF17919"/>
    </source>
</evidence>
<dbReference type="PANTHER" id="PTHR35046">
    <property type="entry name" value="ZINC KNUCKLE (CCHC-TYPE) FAMILY PROTEIN"/>
    <property type="match status" value="1"/>
</dbReference>
<dbReference type="SUPFAM" id="SSF56672">
    <property type="entry name" value="DNA/RNA polymerases"/>
    <property type="match status" value="1"/>
</dbReference>
<dbReference type="Gene3D" id="3.30.420.10">
    <property type="entry name" value="Ribonuclease H-like superfamily/Ribonuclease H"/>
    <property type="match status" value="1"/>
</dbReference>
<dbReference type="Pfam" id="PF17921">
    <property type="entry name" value="Integrase_H2C2"/>
    <property type="match status" value="1"/>
</dbReference>
<dbReference type="SUPFAM" id="SSF53098">
    <property type="entry name" value="Ribonuclease H-like"/>
    <property type="match status" value="1"/>
</dbReference>
<dbReference type="Gene3D" id="3.10.10.10">
    <property type="entry name" value="HIV Type 1 Reverse Transcriptase, subunit A, domain 1"/>
    <property type="match status" value="1"/>
</dbReference>
<dbReference type="Proteomes" id="UP001151760">
    <property type="component" value="Unassembled WGS sequence"/>
</dbReference>
<evidence type="ECO:0000259" key="3">
    <source>
        <dbReference type="Pfam" id="PF24626"/>
    </source>
</evidence>
<keyword evidence="4" id="KW-0695">RNA-directed DNA polymerase</keyword>
<protein>
    <submittedName>
        <fullName evidence="4">RNA-directed DNA polymerase</fullName>
    </submittedName>
</protein>
<keyword evidence="4" id="KW-0548">Nucleotidyltransferase</keyword>
<dbReference type="EMBL" id="BQNB010013032">
    <property type="protein sequence ID" value="GJT11003.1"/>
    <property type="molecule type" value="Genomic_DNA"/>
</dbReference>
<proteinExistence type="predicted"/>
<keyword evidence="5" id="KW-1185">Reference proteome</keyword>
<accession>A0ABQ5B903</accession>
<dbReference type="Gene3D" id="3.30.70.270">
    <property type="match status" value="1"/>
</dbReference>
<dbReference type="GO" id="GO:0003964">
    <property type="term" value="F:RNA-directed DNA polymerase activity"/>
    <property type="evidence" value="ECO:0007669"/>
    <property type="project" value="UniProtKB-KW"/>
</dbReference>
<dbReference type="InterPro" id="IPR056924">
    <property type="entry name" value="SH3_Tf2-1"/>
</dbReference>
<dbReference type="Pfam" id="PF24626">
    <property type="entry name" value="SH3_Tf2-1"/>
    <property type="match status" value="1"/>
</dbReference>
<feature type="domain" description="Integrase zinc-binding" evidence="2">
    <location>
        <begin position="432"/>
        <end position="477"/>
    </location>
</feature>
<dbReference type="InterPro" id="IPR036397">
    <property type="entry name" value="RNaseH_sf"/>
</dbReference>
<dbReference type="InterPro" id="IPR043128">
    <property type="entry name" value="Rev_trsase/Diguanyl_cyclase"/>
</dbReference>
<comment type="caution">
    <text evidence="4">The sequence shown here is derived from an EMBL/GenBank/DDBJ whole genome shotgun (WGS) entry which is preliminary data.</text>
</comment>
<dbReference type="InterPro" id="IPR041577">
    <property type="entry name" value="RT_RNaseH_2"/>
</dbReference>
<name>A0ABQ5B903_9ASTR</name>
<feature type="domain" description="Reverse transcriptase/retrotransposon-derived protein RNase H-like" evidence="1">
    <location>
        <begin position="282"/>
        <end position="322"/>
    </location>
</feature>
<dbReference type="InterPro" id="IPR012337">
    <property type="entry name" value="RNaseH-like_sf"/>
</dbReference>